<comment type="caution">
    <text evidence="1">The sequence shown here is derived from an EMBL/GenBank/DDBJ whole genome shotgun (WGS) entry which is preliminary data.</text>
</comment>
<evidence type="ECO:0000313" key="1">
    <source>
        <dbReference type="EMBL" id="KAF0737818.1"/>
    </source>
</evidence>
<organism evidence="1 2">
    <name type="scientific">Aphanomyces euteiches</name>
    <dbReference type="NCBI Taxonomy" id="100861"/>
    <lineage>
        <taxon>Eukaryota</taxon>
        <taxon>Sar</taxon>
        <taxon>Stramenopiles</taxon>
        <taxon>Oomycota</taxon>
        <taxon>Saprolegniomycetes</taxon>
        <taxon>Saprolegniales</taxon>
        <taxon>Verrucalvaceae</taxon>
        <taxon>Aphanomyces</taxon>
    </lineage>
</organism>
<accession>A0A6G0XCI5</accession>
<dbReference type="Proteomes" id="UP000481153">
    <property type="component" value="Unassembled WGS sequence"/>
</dbReference>
<protein>
    <submittedName>
        <fullName evidence="1">Uncharacterized protein</fullName>
    </submittedName>
</protein>
<dbReference type="AlphaFoldDB" id="A0A6G0XCI5"/>
<proteinExistence type="predicted"/>
<keyword evidence="2" id="KW-1185">Reference proteome</keyword>
<dbReference type="EMBL" id="VJMJ01000080">
    <property type="protein sequence ID" value="KAF0737818.1"/>
    <property type="molecule type" value="Genomic_DNA"/>
</dbReference>
<gene>
    <name evidence="1" type="ORF">Ae201684_006214</name>
</gene>
<sequence length="132" mass="14429">MPCEGSLSNEQLVAELSKCMADVRSLQNELAHVKQIAAHEIVKREHLQEQFDLLLETTSTASSTGTSSSCITLPMPTTTSRTIGIVQKSDWIAQILQDSDDKDDDSEDAEDSTNWNYLLSALGTLSWILGGT</sequence>
<reference evidence="1 2" key="1">
    <citation type="submission" date="2019-07" db="EMBL/GenBank/DDBJ databases">
        <title>Genomics analysis of Aphanomyces spp. identifies a new class of oomycete effector associated with host adaptation.</title>
        <authorList>
            <person name="Gaulin E."/>
        </authorList>
    </citation>
    <scope>NUCLEOTIDE SEQUENCE [LARGE SCALE GENOMIC DNA]</scope>
    <source>
        <strain evidence="1 2">ATCC 201684</strain>
    </source>
</reference>
<dbReference type="OrthoDB" id="10382113at2759"/>
<dbReference type="VEuPathDB" id="FungiDB:AeMF1_001322"/>
<name>A0A6G0XCI5_9STRA</name>
<evidence type="ECO:0000313" key="2">
    <source>
        <dbReference type="Proteomes" id="UP000481153"/>
    </source>
</evidence>